<dbReference type="Proteomes" id="UP000190675">
    <property type="component" value="Chromosome I"/>
</dbReference>
<dbReference type="EMBL" id="LT670818">
    <property type="protein sequence ID" value="SHG90948.1"/>
    <property type="molecule type" value="Genomic_DNA"/>
</dbReference>
<organism evidence="1 2">
    <name type="scientific">Bradyrhizobium erythrophlei</name>
    <dbReference type="NCBI Taxonomy" id="1437360"/>
    <lineage>
        <taxon>Bacteria</taxon>
        <taxon>Pseudomonadati</taxon>
        <taxon>Pseudomonadota</taxon>
        <taxon>Alphaproteobacteria</taxon>
        <taxon>Hyphomicrobiales</taxon>
        <taxon>Nitrobacteraceae</taxon>
        <taxon>Bradyrhizobium</taxon>
    </lineage>
</organism>
<reference evidence="1 2" key="1">
    <citation type="submission" date="2016-11" db="EMBL/GenBank/DDBJ databases">
        <authorList>
            <person name="Jaros S."/>
            <person name="Januszkiewicz K."/>
            <person name="Wedrychowicz H."/>
        </authorList>
    </citation>
    <scope>NUCLEOTIDE SEQUENCE [LARGE SCALE GENOMIC DNA]</scope>
    <source>
        <strain evidence="1 2">GAS242</strain>
    </source>
</reference>
<dbReference type="AlphaFoldDB" id="A0A1M5NN80"/>
<sequence>MSKRTKKSWTVFVSIENAEHDRCVDIFLRADGSYGFEELRRDFEDGGRWTPLHHYSHIIYASLTDALDTAERRVPWLVHSLARKPEIRMRISLGWSPESQEVTIPVSLSRTSSAALRFMTN</sequence>
<proteinExistence type="predicted"/>
<gene>
    <name evidence="1" type="ORF">SAMN05444169_4754</name>
</gene>
<evidence type="ECO:0000313" key="1">
    <source>
        <dbReference type="EMBL" id="SHG90948.1"/>
    </source>
</evidence>
<protein>
    <submittedName>
        <fullName evidence="1">Uncharacterized protein</fullName>
    </submittedName>
</protein>
<evidence type="ECO:0000313" key="2">
    <source>
        <dbReference type="Proteomes" id="UP000190675"/>
    </source>
</evidence>
<accession>A0A1M5NN80</accession>
<name>A0A1M5NN80_9BRAD</name>